<reference evidence="1" key="1">
    <citation type="submission" date="2020-03" db="EMBL/GenBank/DDBJ databases">
        <title>The deep terrestrial virosphere.</title>
        <authorList>
            <person name="Holmfeldt K."/>
            <person name="Nilsson E."/>
            <person name="Simone D."/>
            <person name="Lopez-Fernandez M."/>
            <person name="Wu X."/>
            <person name="de Brujin I."/>
            <person name="Lundin D."/>
            <person name="Andersson A."/>
            <person name="Bertilsson S."/>
            <person name="Dopson M."/>
        </authorList>
    </citation>
    <scope>NUCLEOTIDE SEQUENCE</scope>
    <source>
        <strain evidence="1">TM448B01025</strain>
    </source>
</reference>
<gene>
    <name evidence="1" type="ORF">TM448B01025_0018</name>
</gene>
<organism evidence="1">
    <name type="scientific">viral metagenome</name>
    <dbReference type="NCBI Taxonomy" id="1070528"/>
    <lineage>
        <taxon>unclassified sequences</taxon>
        <taxon>metagenomes</taxon>
        <taxon>organismal metagenomes</taxon>
    </lineage>
</organism>
<name>A0A6M3XHR9_9ZZZZ</name>
<accession>A0A6M3XHR9</accession>
<dbReference type="AlphaFoldDB" id="A0A6M3XHR9"/>
<sequence>MITDNYIKMCEQVKEIQKLWRKPFKSYIGDLYWQGKEYLMISEACICVTEIMFEPKDEYIWLPTQEQLQEMMPKSDVTSLVEYIKNAELRYHDRFDENAVGYFTGTFISLTELWLAFVMRECWNKIWTGEKWEEVK</sequence>
<protein>
    <submittedName>
        <fullName evidence="1">Uncharacterized protein</fullName>
    </submittedName>
</protein>
<proteinExistence type="predicted"/>
<evidence type="ECO:0000313" key="1">
    <source>
        <dbReference type="EMBL" id="QJH97484.1"/>
    </source>
</evidence>
<dbReference type="EMBL" id="MT144688">
    <property type="protein sequence ID" value="QJH97484.1"/>
    <property type="molecule type" value="Genomic_DNA"/>
</dbReference>